<feature type="binding site" description="M1 metal binding site" evidence="13">
    <location>
        <position position="165"/>
    </location>
    <ligand>
        <name>Zn(2+)</name>
        <dbReference type="ChEBI" id="CHEBI:29105"/>
    </ligand>
</feature>
<sequence length="269" mass="28650">MNFSNLGVAILLTVLAGLSTGIGGLIVLLFEKTNTKLLSIALGFSAGVMIYVSFVELFFESRRLLIANLGAEAGVWVNVIAFFGGMLLIAIIDKLVPSYENPHETHMLEETASCPVDGSQKLLRTGIFTAVIIAIHNFPEGMATFVSTIQQPSLGLAIAIAVAIHNIPEGMSVAIPVFCATGSRKKALGWSLFSGMAEPVGAIAAYFILLPFLNDTVFGILFAGIAGIMVFISLDELLPTAREYGEHHLSIYGLIAGMMIMALSLIVLM</sequence>
<evidence type="ECO:0000313" key="18">
    <source>
        <dbReference type="Proteomes" id="UP000322619"/>
    </source>
</evidence>
<comment type="caution">
    <text evidence="13">Lacks conserved residue(s) required for the propagation of feature annotation.</text>
</comment>
<keyword evidence="8 13" id="KW-0864">Zinc transport</keyword>
<dbReference type="PANTHER" id="PTHR11040:SF205">
    <property type="entry name" value="ZINC TRANSPORTER ZUPT"/>
    <property type="match status" value="1"/>
</dbReference>
<feature type="binding site" description="M2 metal binding site" evidence="13">
    <location>
        <position position="198"/>
    </location>
    <ligand>
        <name>Fe(2+)</name>
        <dbReference type="ChEBI" id="CHEBI:29033"/>
    </ligand>
</feature>
<feature type="binding site" description="M2 metal binding site" evidence="13">
    <location>
        <position position="169"/>
    </location>
    <ligand>
        <name>Fe(2+)</name>
        <dbReference type="ChEBI" id="CHEBI:29033"/>
    </ligand>
</feature>
<feature type="binding site" description="M1 metal binding site" evidence="13">
    <location>
        <position position="140"/>
    </location>
    <ligand>
        <name>Zn(2+)</name>
        <dbReference type="ChEBI" id="CHEBI:29105"/>
    </ligand>
</feature>
<dbReference type="HAMAP" id="MF_00548">
    <property type="entry name" value="ZupT"/>
    <property type="match status" value="1"/>
</dbReference>
<evidence type="ECO:0000256" key="4">
    <source>
        <dbReference type="ARBA" id="ARBA00022475"/>
    </source>
</evidence>
<feature type="transmembrane region" description="Helical" evidence="13">
    <location>
        <begin position="6"/>
        <end position="30"/>
    </location>
</feature>
<evidence type="ECO:0000256" key="1">
    <source>
        <dbReference type="ARBA" id="ARBA00004651"/>
    </source>
</evidence>
<evidence type="ECO:0000256" key="9">
    <source>
        <dbReference type="ARBA" id="ARBA00022989"/>
    </source>
</evidence>
<feature type="transmembrane region" description="Helical" evidence="13">
    <location>
        <begin position="216"/>
        <end position="237"/>
    </location>
</feature>
<evidence type="ECO:0000313" key="15">
    <source>
        <dbReference type="EMBL" id="TYC88516.1"/>
    </source>
</evidence>
<name>A0A1F2PKY1_9FIRM</name>
<comment type="subcellular location">
    <subcellularLocation>
        <location evidence="1 13">Cell membrane</location>
        <topology evidence="1 13">Multi-pass membrane protein</topology>
    </subcellularLocation>
</comment>
<dbReference type="EMBL" id="CP087994">
    <property type="protein sequence ID" value="UYO61191.1"/>
    <property type="molecule type" value="Genomic_DNA"/>
</dbReference>
<evidence type="ECO:0000256" key="5">
    <source>
        <dbReference type="ARBA" id="ARBA00022692"/>
    </source>
</evidence>
<dbReference type="NCBIfam" id="NF003243">
    <property type="entry name" value="PRK04201.1"/>
    <property type="match status" value="1"/>
</dbReference>
<feature type="transmembrane region" description="Helical" evidence="13">
    <location>
        <begin position="75"/>
        <end position="92"/>
    </location>
</feature>
<dbReference type="RefSeq" id="WP_070369880.1">
    <property type="nucleotide sequence ID" value="NZ_CABIIK010000057.1"/>
</dbReference>
<dbReference type="GO" id="GO:0046872">
    <property type="term" value="F:metal ion binding"/>
    <property type="evidence" value="ECO:0007669"/>
    <property type="project" value="UniProtKB-KW"/>
</dbReference>
<comment type="similarity">
    <text evidence="2 13">Belongs to the ZIP transporter (TC 2.A.5) family. ZupT subfamily.</text>
</comment>
<reference evidence="16" key="3">
    <citation type="submission" date="2021-11" db="EMBL/GenBank/DDBJ databases">
        <title>Isoprene-degrading acetogen.</title>
        <authorList>
            <person name="Yang Y."/>
            <person name="Jin H."/>
            <person name="Yan J."/>
        </authorList>
    </citation>
    <scope>NUCLEOTIDE SEQUENCE</scope>
    <source>
        <strain evidence="16">Berkeley</strain>
    </source>
</reference>
<dbReference type="Pfam" id="PF02535">
    <property type="entry name" value="Zip"/>
    <property type="match status" value="1"/>
</dbReference>
<evidence type="ECO:0000313" key="19">
    <source>
        <dbReference type="Proteomes" id="UP001163550"/>
    </source>
</evidence>
<keyword evidence="12 13" id="KW-0472">Membrane</keyword>
<keyword evidence="7 13" id="KW-0862">Zinc</keyword>
<dbReference type="AlphaFoldDB" id="A0A1F2PKY1"/>
<gene>
    <name evidence="14" type="primary">zupT_1</name>
    <name evidence="13 15" type="synonym">zupT</name>
    <name evidence="14" type="ORF">ACWI_05170</name>
    <name evidence="15" type="ORF">FXB42_02590</name>
    <name evidence="16" type="ORF">LNN31_10375</name>
</gene>
<evidence type="ECO:0000256" key="3">
    <source>
        <dbReference type="ARBA" id="ARBA00022448"/>
    </source>
</evidence>
<evidence type="ECO:0000256" key="12">
    <source>
        <dbReference type="ARBA" id="ARBA00023136"/>
    </source>
</evidence>
<evidence type="ECO:0000256" key="6">
    <source>
        <dbReference type="ARBA" id="ARBA00022723"/>
    </source>
</evidence>
<dbReference type="EMBL" id="VSLA01000002">
    <property type="protein sequence ID" value="TYC88516.1"/>
    <property type="molecule type" value="Genomic_DNA"/>
</dbReference>
<evidence type="ECO:0000256" key="8">
    <source>
        <dbReference type="ARBA" id="ARBA00022906"/>
    </source>
</evidence>
<proteinExistence type="inferred from homology"/>
<comment type="catalytic activity">
    <reaction evidence="13">
        <text>Zn(2+)(in) = Zn(2+)(out)</text>
        <dbReference type="Rhea" id="RHEA:29351"/>
        <dbReference type="ChEBI" id="CHEBI:29105"/>
    </reaction>
</comment>
<evidence type="ECO:0000256" key="2">
    <source>
        <dbReference type="ARBA" id="ARBA00009703"/>
    </source>
</evidence>
<dbReference type="InterPro" id="IPR023498">
    <property type="entry name" value="Zn_transptr_ZupT"/>
</dbReference>
<dbReference type="PANTHER" id="PTHR11040">
    <property type="entry name" value="ZINC/IRON TRANSPORTER"/>
    <property type="match status" value="1"/>
</dbReference>
<feature type="transmembrane region" description="Helical" evidence="13">
    <location>
        <begin position="37"/>
        <end position="55"/>
    </location>
</feature>
<feature type="transmembrane region" description="Helical" evidence="13">
    <location>
        <begin position="190"/>
        <end position="210"/>
    </location>
</feature>
<dbReference type="OrthoDB" id="9787346at2"/>
<reference evidence="14 17" key="1">
    <citation type="submission" date="2015-09" db="EMBL/GenBank/DDBJ databases">
        <title>Genome sequence of Acetobacterium wieringae DSM 1911.</title>
        <authorList>
            <person name="Poehlein A."/>
            <person name="Bengelsdorf F.R."/>
            <person name="Schiel-Bengelsdorf B."/>
            <person name="Duerre P."/>
            <person name="Daniel R."/>
        </authorList>
    </citation>
    <scope>NUCLEOTIDE SEQUENCE [LARGE SCALE GENOMIC DNA]</scope>
    <source>
        <strain evidence="14 17">DSM 1911</strain>
    </source>
</reference>
<dbReference type="GO" id="GO:0005886">
    <property type="term" value="C:plasma membrane"/>
    <property type="evidence" value="ECO:0007669"/>
    <property type="project" value="UniProtKB-SubCell"/>
</dbReference>
<dbReference type="Proteomes" id="UP001163550">
    <property type="component" value="Chromosome"/>
</dbReference>
<dbReference type="InterPro" id="IPR003689">
    <property type="entry name" value="ZIP"/>
</dbReference>
<evidence type="ECO:0000256" key="11">
    <source>
        <dbReference type="ARBA" id="ARBA00023065"/>
    </source>
</evidence>
<feature type="transmembrane region" description="Helical" evidence="13">
    <location>
        <begin position="249"/>
        <end position="268"/>
    </location>
</feature>
<evidence type="ECO:0000256" key="13">
    <source>
        <dbReference type="HAMAP-Rule" id="MF_00548"/>
    </source>
</evidence>
<accession>A0A1F2PKY1</accession>
<keyword evidence="3 13" id="KW-0813">Transport</keyword>
<keyword evidence="4 13" id="KW-1003">Cell membrane</keyword>
<keyword evidence="19" id="KW-1185">Reference proteome</keyword>
<dbReference type="EMBL" id="LKEU01000013">
    <property type="protein sequence ID" value="OFV72043.1"/>
    <property type="molecule type" value="Genomic_DNA"/>
</dbReference>
<comment type="function">
    <text evidence="13">Mediates zinc uptake. May also transport other divalent cations.</text>
</comment>
<evidence type="ECO:0000313" key="16">
    <source>
        <dbReference type="EMBL" id="UYO61191.1"/>
    </source>
</evidence>
<dbReference type="GO" id="GO:0005385">
    <property type="term" value="F:zinc ion transmembrane transporter activity"/>
    <property type="evidence" value="ECO:0007669"/>
    <property type="project" value="UniProtKB-UniRule"/>
</dbReference>
<evidence type="ECO:0000313" key="14">
    <source>
        <dbReference type="EMBL" id="OFV72043.1"/>
    </source>
</evidence>
<reference evidence="15 18" key="2">
    <citation type="submission" date="2019-08" db="EMBL/GenBank/DDBJ databases">
        <title>Isolation and enrichment of carboxydotrophic bacteria from anaerobic sludge for the production of bio-based chemicals from syngas.</title>
        <authorList>
            <person name="Antares A.L."/>
            <person name="Moreira J."/>
            <person name="Diender M."/>
            <person name="Parshina S.N."/>
            <person name="Stams A.J.M."/>
            <person name="Alves M."/>
            <person name="Alves J.I."/>
            <person name="Sousa D.Z."/>
        </authorList>
    </citation>
    <scope>NUCLEOTIDE SEQUENCE [LARGE SCALE GENOMIC DNA]</scope>
    <source>
        <strain evidence="15 18">JM</strain>
    </source>
</reference>
<feature type="binding site" description="M2 metal binding site" evidence="13">
    <location>
        <position position="140"/>
    </location>
    <ligand>
        <name>Fe(2+)</name>
        <dbReference type="ChEBI" id="CHEBI:29033"/>
    </ligand>
</feature>
<keyword evidence="5 13" id="KW-0812">Transmembrane</keyword>
<feature type="binding site" description="M1 metal binding site" evidence="13">
    <location>
        <position position="169"/>
    </location>
    <ligand>
        <name>Zn(2+)</name>
        <dbReference type="ChEBI" id="CHEBI:29105"/>
    </ligand>
</feature>
<evidence type="ECO:0000313" key="17">
    <source>
        <dbReference type="Proteomes" id="UP000176244"/>
    </source>
</evidence>
<organism evidence="14 17">
    <name type="scientific">Acetobacterium wieringae</name>
    <dbReference type="NCBI Taxonomy" id="52694"/>
    <lineage>
        <taxon>Bacteria</taxon>
        <taxon>Bacillati</taxon>
        <taxon>Bacillota</taxon>
        <taxon>Clostridia</taxon>
        <taxon>Eubacteriales</taxon>
        <taxon>Eubacteriaceae</taxon>
        <taxon>Acetobacterium</taxon>
    </lineage>
</organism>
<feature type="binding site" description="M2 metal binding site" evidence="13">
    <location>
        <position position="166"/>
    </location>
    <ligand>
        <name>Fe(2+)</name>
        <dbReference type="ChEBI" id="CHEBI:29033"/>
    </ligand>
</feature>
<evidence type="ECO:0000256" key="10">
    <source>
        <dbReference type="ARBA" id="ARBA00023004"/>
    </source>
</evidence>
<keyword evidence="6" id="KW-0479">Metal-binding</keyword>
<keyword evidence="9 13" id="KW-1133">Transmembrane helix</keyword>
<keyword evidence="11 13" id="KW-0406">Ion transport</keyword>
<dbReference type="Proteomes" id="UP000176244">
    <property type="component" value="Unassembled WGS sequence"/>
</dbReference>
<feature type="binding site" description="M2 metal binding site" evidence="13">
    <location>
        <position position="137"/>
    </location>
    <ligand>
        <name>Fe(2+)</name>
        <dbReference type="ChEBI" id="CHEBI:29033"/>
    </ligand>
</feature>
<keyword evidence="10" id="KW-0408">Iron</keyword>
<dbReference type="STRING" id="52694.ACWI_05170"/>
<protein>
    <recommendedName>
        <fullName evidence="13">Zinc transporter ZupT</fullName>
    </recommendedName>
</protein>
<dbReference type="Proteomes" id="UP000322619">
    <property type="component" value="Unassembled WGS sequence"/>
</dbReference>
<evidence type="ECO:0000256" key="7">
    <source>
        <dbReference type="ARBA" id="ARBA00022833"/>
    </source>
</evidence>